<dbReference type="InterPro" id="IPR025316">
    <property type="entry name" value="DUF4221"/>
</dbReference>
<evidence type="ECO:0000313" key="1">
    <source>
        <dbReference type="EMBL" id="PVY37129.1"/>
    </source>
</evidence>
<dbReference type="Pfam" id="PF13970">
    <property type="entry name" value="DUF4221"/>
    <property type="match status" value="1"/>
</dbReference>
<organism evidence="1 2">
    <name type="scientific">Pontibacter virosus</name>
    <dbReference type="NCBI Taxonomy" id="1765052"/>
    <lineage>
        <taxon>Bacteria</taxon>
        <taxon>Pseudomonadati</taxon>
        <taxon>Bacteroidota</taxon>
        <taxon>Cytophagia</taxon>
        <taxon>Cytophagales</taxon>
        <taxon>Hymenobacteraceae</taxon>
        <taxon>Pontibacter</taxon>
    </lineage>
</organism>
<dbReference type="EMBL" id="QEKI01000023">
    <property type="protein sequence ID" value="PVY37129.1"/>
    <property type="molecule type" value="Genomic_DNA"/>
</dbReference>
<evidence type="ECO:0000313" key="2">
    <source>
        <dbReference type="Proteomes" id="UP000245466"/>
    </source>
</evidence>
<protein>
    <submittedName>
        <fullName evidence="1">Uncharacterized protein DUF4221</fullName>
    </submittedName>
</protein>
<reference evidence="1 2" key="1">
    <citation type="submission" date="2018-04" db="EMBL/GenBank/DDBJ databases">
        <title>Genomic Encyclopedia of Type Strains, Phase IV (KMG-IV): sequencing the most valuable type-strain genomes for metagenomic binning, comparative biology and taxonomic classification.</title>
        <authorList>
            <person name="Goeker M."/>
        </authorList>
    </citation>
    <scope>NUCLEOTIDE SEQUENCE [LARGE SCALE GENOMIC DNA]</scope>
    <source>
        <strain evidence="1 2">DSM 100231</strain>
    </source>
</reference>
<dbReference type="PROSITE" id="PS51257">
    <property type="entry name" value="PROKAR_LIPOPROTEIN"/>
    <property type="match status" value="1"/>
</dbReference>
<dbReference type="OrthoDB" id="828261at2"/>
<comment type="caution">
    <text evidence="1">The sequence shown here is derived from an EMBL/GenBank/DDBJ whole genome shotgun (WGS) entry which is preliminary data.</text>
</comment>
<proteinExistence type="predicted"/>
<dbReference type="AlphaFoldDB" id="A0A2U1AL27"/>
<sequence>MAIKHFTGLVLICIGLLSCTKSTDKEIKHNFTEKHIPISGSYLSYYPLDCVIYVEDGKEMFAGFNHLDHSIDFISLDGKGQNSSIALTKDGPDKVTNVGPFTMVSDSIIINGNYFMYVVDKQGRRLQHYNALSRHSQVSFSGLDLDKYRINLPDGIVVQAGKGNDLIVAHQKNSLIVPMYRGGKRTQADFYDSNAFAYVNLLHRNIEPIPVKFPEEYNKEFYGELDRPGYTLVGNKLVYNFPVSSTIYTYDIETGEQSSYNADSRFVPNQTSPTTLADYEDTRKQTKHTAHSSQFFRITYDPYRKHYYRIQKGQTEGESLQNVRNNRYFTVMDENFNVLAEIPIEDSNYSSNYLIGREGVYFPLIDNGMGQNNLSFAVLKFEEK</sequence>
<name>A0A2U1AL27_9BACT</name>
<keyword evidence="2" id="KW-1185">Reference proteome</keyword>
<gene>
    <name evidence="1" type="ORF">C8E01_1233</name>
</gene>
<dbReference type="Proteomes" id="UP000245466">
    <property type="component" value="Unassembled WGS sequence"/>
</dbReference>
<accession>A0A2U1AL27</accession>